<dbReference type="Gene3D" id="3.90.700.10">
    <property type="entry name" value="Succinate dehydrogenase/fumarate reductase flavoprotein, catalytic domain"/>
    <property type="match status" value="1"/>
</dbReference>
<name>A0A1E1K851_9HELO</name>
<dbReference type="SUPFAM" id="SSF56425">
    <property type="entry name" value="Succinate dehydrogenase/fumarate reductase flavoprotein, catalytic domain"/>
    <property type="match status" value="1"/>
</dbReference>
<dbReference type="Gene3D" id="3.50.50.60">
    <property type="entry name" value="FAD/NAD(P)-binding domain"/>
    <property type="match status" value="1"/>
</dbReference>
<keyword evidence="2" id="KW-1185">Reference proteome</keyword>
<accession>A0A1E1K851</accession>
<dbReference type="EMBL" id="FJUW01000008">
    <property type="protein sequence ID" value="CZS94253.1"/>
    <property type="molecule type" value="Genomic_DNA"/>
</dbReference>
<reference evidence="2" key="1">
    <citation type="submission" date="2016-03" db="EMBL/GenBank/DDBJ databases">
        <authorList>
            <person name="Ploux O."/>
        </authorList>
    </citation>
    <scope>NUCLEOTIDE SEQUENCE [LARGE SCALE GENOMIC DNA]</scope>
    <source>
        <strain evidence="2">UK7</strain>
    </source>
</reference>
<organism evidence="1 2">
    <name type="scientific">Rhynchosporium graminicola</name>
    <dbReference type="NCBI Taxonomy" id="2792576"/>
    <lineage>
        <taxon>Eukaryota</taxon>
        <taxon>Fungi</taxon>
        <taxon>Dikarya</taxon>
        <taxon>Ascomycota</taxon>
        <taxon>Pezizomycotina</taxon>
        <taxon>Leotiomycetes</taxon>
        <taxon>Helotiales</taxon>
        <taxon>Ploettnerulaceae</taxon>
        <taxon>Rhynchosporium</taxon>
    </lineage>
</organism>
<dbReference type="Proteomes" id="UP000178129">
    <property type="component" value="Unassembled WGS sequence"/>
</dbReference>
<dbReference type="InterPro" id="IPR027477">
    <property type="entry name" value="Succ_DH/fumarate_Rdtase_cat_sf"/>
</dbReference>
<sequence length="204" mass="21994">MIGGLTGLSSSSKLLLHTIPVILRERSSKPGENSVKASSGVNGAPATFQALASSIEYEDTEICADTVKSAEDVFTISRTKERELSWEWGTPSRAPKGRSEEEIISSVIFATGGFSGGATANGMLALYQPDLKNYLSTNEAKPRWQFLNYEFQGEDTGDPSKFLAAEMLMGEGGNLIDEIGRRFVNELGIKKVFASATTAVVKMN</sequence>
<evidence type="ECO:0000313" key="2">
    <source>
        <dbReference type="Proteomes" id="UP000178129"/>
    </source>
</evidence>
<dbReference type="PANTHER" id="PTHR43400">
    <property type="entry name" value="FUMARATE REDUCTASE"/>
    <property type="match status" value="1"/>
</dbReference>
<dbReference type="InterPro" id="IPR050315">
    <property type="entry name" value="FAD-oxidoreductase_2"/>
</dbReference>
<dbReference type="STRING" id="914237.A0A1E1K851"/>
<protein>
    <submittedName>
        <fullName evidence="1">Uncharacterized protein</fullName>
    </submittedName>
</protein>
<dbReference type="AlphaFoldDB" id="A0A1E1K851"/>
<proteinExistence type="predicted"/>
<comment type="caution">
    <text evidence="1">The sequence shown here is derived from an EMBL/GenBank/DDBJ whole genome shotgun (WGS) entry which is preliminary data.</text>
</comment>
<evidence type="ECO:0000313" key="1">
    <source>
        <dbReference type="EMBL" id="CZS94253.1"/>
    </source>
</evidence>
<dbReference type="InterPro" id="IPR036188">
    <property type="entry name" value="FAD/NAD-bd_sf"/>
</dbReference>
<dbReference type="InParanoid" id="A0A1E1K851"/>
<gene>
    <name evidence="1" type="ORF">RCO7_10350</name>
</gene>
<dbReference type="PANTHER" id="PTHR43400:SF12">
    <property type="entry name" value="FUMARATE REDUCTASE"/>
    <property type="match status" value="1"/>
</dbReference>